<sequence length="120" mass="14109">MNIEIENYWELLALHKSLMAVKFDQNSCLREAQGSPYTGSLAFKVFDQLVAASNEKQAADWIKWQKADDSRIETQLLHKHIKESEWWADSDQSQKEKYVRDFMAPLILKERVFNEITKNC</sequence>
<reference evidence="1 2" key="1">
    <citation type="submission" date="2019-07" db="EMBL/GenBank/DDBJ databases">
        <title>Diversity of Bacteria from Kongsfjorden, Arctic.</title>
        <authorList>
            <person name="Yu Y."/>
        </authorList>
    </citation>
    <scope>NUCLEOTIDE SEQUENCE [LARGE SCALE GENOMIC DNA]</scope>
    <source>
        <strain evidence="1 2">SM1927</strain>
    </source>
</reference>
<proteinExistence type="predicted"/>
<comment type="caution">
    <text evidence="1">The sequence shown here is derived from an EMBL/GenBank/DDBJ whole genome shotgun (WGS) entry which is preliminary data.</text>
</comment>
<dbReference type="EMBL" id="VNFF01000047">
    <property type="protein sequence ID" value="TVU79601.1"/>
    <property type="molecule type" value="Genomic_DNA"/>
</dbReference>
<dbReference type="Proteomes" id="UP000317938">
    <property type="component" value="Unassembled WGS sequence"/>
</dbReference>
<evidence type="ECO:0000313" key="2">
    <source>
        <dbReference type="Proteomes" id="UP000317938"/>
    </source>
</evidence>
<protein>
    <submittedName>
        <fullName evidence="1">Uncharacterized protein</fullName>
    </submittedName>
</protein>
<dbReference type="RefSeq" id="WP_145242954.1">
    <property type="nucleotide sequence ID" value="NZ_VNFF01000047.1"/>
</dbReference>
<gene>
    <name evidence="1" type="ORF">FQP85_23180</name>
</gene>
<name>A0ABY3F7E4_9GAMM</name>
<organism evidence="1 2">
    <name type="scientific">Pseudoalteromonas neustonica</name>
    <dbReference type="NCBI Taxonomy" id="1840331"/>
    <lineage>
        <taxon>Bacteria</taxon>
        <taxon>Pseudomonadati</taxon>
        <taxon>Pseudomonadota</taxon>
        <taxon>Gammaproteobacteria</taxon>
        <taxon>Alteromonadales</taxon>
        <taxon>Pseudoalteromonadaceae</taxon>
        <taxon>Pseudoalteromonas</taxon>
    </lineage>
</organism>
<evidence type="ECO:0000313" key="1">
    <source>
        <dbReference type="EMBL" id="TVU79601.1"/>
    </source>
</evidence>
<accession>A0ABY3F7E4</accession>
<keyword evidence="2" id="KW-1185">Reference proteome</keyword>